<dbReference type="InterPro" id="IPR001387">
    <property type="entry name" value="Cro/C1-type_HTH"/>
</dbReference>
<evidence type="ECO:0000313" key="3">
    <source>
        <dbReference type="Proteomes" id="UP001173465"/>
    </source>
</evidence>
<reference evidence="2" key="1">
    <citation type="submission" date="2020-06" db="EMBL/GenBank/DDBJ databases">
        <authorList>
            <person name="Dong N."/>
        </authorList>
    </citation>
    <scope>NUCLEOTIDE SEQUENCE</scope>
    <source>
        <strain evidence="2">DF46-2-2</strain>
    </source>
</reference>
<dbReference type="AlphaFoldDB" id="A0AAW7DSW1"/>
<dbReference type="EMBL" id="JACANB010000011">
    <property type="protein sequence ID" value="MDM1697219.1"/>
    <property type="molecule type" value="Genomic_DNA"/>
</dbReference>
<dbReference type="Gene3D" id="1.10.260.40">
    <property type="entry name" value="lambda repressor-like DNA-binding domains"/>
    <property type="match status" value="1"/>
</dbReference>
<dbReference type="GO" id="GO:0003677">
    <property type="term" value="F:DNA binding"/>
    <property type="evidence" value="ECO:0007669"/>
    <property type="project" value="InterPro"/>
</dbReference>
<comment type="caution">
    <text evidence="2">The sequence shown here is derived from an EMBL/GenBank/DDBJ whole genome shotgun (WGS) entry which is preliminary data.</text>
</comment>
<protein>
    <submittedName>
        <fullName evidence="2">Helix-turn-helix transcriptional regulator</fullName>
    </submittedName>
</protein>
<dbReference type="PROSITE" id="PS50943">
    <property type="entry name" value="HTH_CROC1"/>
    <property type="match status" value="1"/>
</dbReference>
<evidence type="ECO:0000259" key="1">
    <source>
        <dbReference type="PROSITE" id="PS50943"/>
    </source>
</evidence>
<dbReference type="Proteomes" id="UP001173465">
    <property type="component" value="Unassembled WGS sequence"/>
</dbReference>
<dbReference type="InterPro" id="IPR010982">
    <property type="entry name" value="Lambda_DNA-bd_dom_sf"/>
</dbReference>
<dbReference type="SUPFAM" id="SSF47413">
    <property type="entry name" value="lambda repressor-like DNA-binding domains"/>
    <property type="match status" value="1"/>
</dbReference>
<feature type="domain" description="HTH cro/C1-type" evidence="1">
    <location>
        <begin position="37"/>
        <end position="61"/>
    </location>
</feature>
<reference evidence="2" key="2">
    <citation type="journal article" date="2022" name="Sci. Total Environ.">
        <title>Prevalence, transmission, and molecular epidemiology of tet(X)-positive bacteria among humans, animals, and environmental niches in China: An epidemiological, and genomic-based study.</title>
        <authorList>
            <person name="Dong N."/>
            <person name="Zeng Y."/>
            <person name="Cai C."/>
            <person name="Sun C."/>
            <person name="Lu J."/>
            <person name="Liu C."/>
            <person name="Zhou H."/>
            <person name="Sun Q."/>
            <person name="Shu L."/>
            <person name="Wang H."/>
            <person name="Wang Y."/>
            <person name="Wang S."/>
            <person name="Wu C."/>
            <person name="Chan E.W."/>
            <person name="Chen G."/>
            <person name="Shen Z."/>
            <person name="Chen S."/>
            <person name="Zhang R."/>
        </authorList>
    </citation>
    <scope>NUCLEOTIDE SEQUENCE</scope>
    <source>
        <strain evidence="2">DF46-2-2</strain>
    </source>
</reference>
<proteinExistence type="predicted"/>
<evidence type="ECO:0000313" key="2">
    <source>
        <dbReference type="EMBL" id="MDM1697219.1"/>
    </source>
</evidence>
<sequence>MLKCNLSTLMGKERLTIAEVIRRTGLTRNAVTTLYDERAKRIDLNTIARLCELFECTVDDLFEYIPNAER</sequence>
<accession>A0AAW7DSW1</accession>
<gene>
    <name evidence="2" type="ORF">HX099_11200</name>
</gene>
<dbReference type="Pfam" id="PF13443">
    <property type="entry name" value="HTH_26"/>
    <property type="match status" value="1"/>
</dbReference>
<organism evidence="2 3">
    <name type="scientific">Thiopseudomonas alkaliphila</name>
    <dbReference type="NCBI Taxonomy" id="1697053"/>
    <lineage>
        <taxon>Bacteria</taxon>
        <taxon>Pseudomonadati</taxon>
        <taxon>Pseudomonadota</taxon>
        <taxon>Gammaproteobacteria</taxon>
        <taxon>Pseudomonadales</taxon>
        <taxon>Pseudomonadaceae</taxon>
        <taxon>Thiopseudomonas</taxon>
    </lineage>
</organism>
<name>A0AAW7DSW1_9GAMM</name>